<evidence type="ECO:0000256" key="11">
    <source>
        <dbReference type="ARBA" id="ARBA00023128"/>
    </source>
</evidence>
<evidence type="ECO:0000256" key="14">
    <source>
        <dbReference type="SAM" id="MobiDB-lite"/>
    </source>
</evidence>
<gene>
    <name evidence="16" type="primary">TIM50</name>
    <name evidence="16" type="ORF">DNF11_3760</name>
</gene>
<dbReference type="AlphaFoldDB" id="A0A3G2SA28"/>
<proteinExistence type="inferred from homology"/>
<dbReference type="STRING" id="425264.A0A3G2SA28"/>
<dbReference type="Pfam" id="PF03031">
    <property type="entry name" value="NIF"/>
    <property type="match status" value="1"/>
</dbReference>
<keyword evidence="8 13" id="KW-0809">Transit peptide</keyword>
<feature type="region of interest" description="Disordered" evidence="14">
    <location>
        <begin position="29"/>
        <end position="49"/>
    </location>
</feature>
<organism evidence="16 17">
    <name type="scientific">Malassezia restricta (strain ATCC 96810 / NBRC 103918 / CBS 7877)</name>
    <name type="common">Seborrheic dermatitis infection agent</name>
    <dbReference type="NCBI Taxonomy" id="425264"/>
    <lineage>
        <taxon>Eukaryota</taxon>
        <taxon>Fungi</taxon>
        <taxon>Dikarya</taxon>
        <taxon>Basidiomycota</taxon>
        <taxon>Ustilaginomycotina</taxon>
        <taxon>Malasseziomycetes</taxon>
        <taxon>Malasseziales</taxon>
        <taxon>Malasseziaceae</taxon>
        <taxon>Malassezia</taxon>
    </lineage>
</organism>
<evidence type="ECO:0000256" key="3">
    <source>
        <dbReference type="ARBA" id="ARBA00020799"/>
    </source>
</evidence>
<dbReference type="EMBL" id="CP033155">
    <property type="protein sequence ID" value="AYO44710.1"/>
    <property type="molecule type" value="Genomic_DNA"/>
</dbReference>
<evidence type="ECO:0000256" key="1">
    <source>
        <dbReference type="ARBA" id="ARBA00004434"/>
    </source>
</evidence>
<reference evidence="16 17" key="1">
    <citation type="submission" date="2018-10" db="EMBL/GenBank/DDBJ databases">
        <title>Complete genome sequence of Malassezia restricta CBS 7877.</title>
        <authorList>
            <person name="Morand S.C."/>
            <person name="Bertignac M."/>
            <person name="Iltis A."/>
            <person name="Kolder I."/>
            <person name="Pirovano W."/>
            <person name="Jourdain R."/>
            <person name="Clavaud C."/>
        </authorList>
    </citation>
    <scope>NUCLEOTIDE SEQUENCE [LARGE SCALE GENOMIC DNA]</scope>
    <source>
        <strain evidence="16 17">CBS 7877</strain>
    </source>
</reference>
<sequence>MMLGALSIAARSHRTPTVRLASLALRTYSTRPHEDAATAPKKDEEPEPLRKGIQLDIDASSLVDAQSISAPEEEGSSKKRTNAKARSDAPGASDGWARVRTQLSIAGALLFAAGTVWMLGRDLDEKEHEIFHGQEGLDSFLGRLRLRFKQLTNSMTEPKWEVLLPDPLPYPYSRPYTLVLDLDQLLVASSWSPAHGWRTAKRPGLDYFLGYLSQWYEIVLFTTQTFAQLEPVLDKLDPDRRYIAYQLFMESCRLHNGKLVKDIRHLNRDPRKVIMIDINPDHVSLQPENAIVMQPWKGDKNDRELLGLVSFLDAIGIYGVSDVRTTLKAYEGKYIPVEYPKSEMLSKQRQEEEWRAKKQHSGGLTSMFGSVTPGSTGSEPPTSFLDSERKRFLQGYLEDQKFWRVNGETLRKQMREEQEKQMKEMSMSAWDGLSQLFRGPPPPPEAAASASDSPQPATP</sequence>
<keyword evidence="12" id="KW-0472">Membrane</keyword>
<feature type="compositionally biased region" description="Low complexity" evidence="14">
    <location>
        <begin position="446"/>
        <end position="459"/>
    </location>
</feature>
<evidence type="ECO:0000259" key="15">
    <source>
        <dbReference type="PROSITE" id="PS50969"/>
    </source>
</evidence>
<keyword evidence="11 13" id="KW-0496">Mitochondrion</keyword>
<feature type="compositionally biased region" description="Basic and acidic residues" evidence="14">
    <location>
        <begin position="414"/>
        <end position="423"/>
    </location>
</feature>
<feature type="compositionally biased region" description="Basic and acidic residues" evidence="14">
    <location>
        <begin position="31"/>
        <end position="49"/>
    </location>
</feature>
<dbReference type="SMART" id="SM00577">
    <property type="entry name" value="CPDc"/>
    <property type="match status" value="1"/>
</dbReference>
<dbReference type="OrthoDB" id="287041at2759"/>
<dbReference type="FunFam" id="3.40.50.1000:FF:000019">
    <property type="entry name" value="Mitochondrial import inner membrane translocase subunit TIM50"/>
    <property type="match status" value="1"/>
</dbReference>
<keyword evidence="9" id="KW-1133">Transmembrane helix</keyword>
<keyword evidence="6" id="KW-0999">Mitochondrion inner membrane</keyword>
<comment type="subunit">
    <text evidence="13">Component of the TIM23 complex.</text>
</comment>
<dbReference type="Gene3D" id="3.40.50.1000">
    <property type="entry name" value="HAD superfamily/HAD-like"/>
    <property type="match status" value="1"/>
</dbReference>
<dbReference type="Proteomes" id="UP000269793">
    <property type="component" value="Chromosome VIII"/>
</dbReference>
<evidence type="ECO:0000256" key="10">
    <source>
        <dbReference type="ARBA" id="ARBA00023010"/>
    </source>
</evidence>
<keyword evidence="5" id="KW-0812">Transmembrane</keyword>
<accession>A0A3G2SA28</accession>
<evidence type="ECO:0000256" key="13">
    <source>
        <dbReference type="RuleBase" id="RU365079"/>
    </source>
</evidence>
<evidence type="ECO:0000256" key="9">
    <source>
        <dbReference type="ARBA" id="ARBA00022989"/>
    </source>
</evidence>
<dbReference type="GO" id="GO:0005744">
    <property type="term" value="C:TIM23 mitochondrial import inner membrane translocase complex"/>
    <property type="evidence" value="ECO:0007669"/>
    <property type="project" value="UniProtKB-UniRule"/>
</dbReference>
<keyword evidence="17" id="KW-1185">Reference proteome</keyword>
<dbReference type="GO" id="GO:0015031">
    <property type="term" value="P:protein transport"/>
    <property type="evidence" value="ECO:0007669"/>
    <property type="project" value="UniProtKB-KW"/>
</dbReference>
<dbReference type="InterPro" id="IPR036412">
    <property type="entry name" value="HAD-like_sf"/>
</dbReference>
<evidence type="ECO:0000256" key="2">
    <source>
        <dbReference type="ARBA" id="ARBA00006344"/>
    </source>
</evidence>
<evidence type="ECO:0000256" key="8">
    <source>
        <dbReference type="ARBA" id="ARBA00022946"/>
    </source>
</evidence>
<feature type="domain" description="FCP1 homology" evidence="15">
    <location>
        <begin position="171"/>
        <end position="315"/>
    </location>
</feature>
<comment type="subcellular location">
    <subcellularLocation>
        <location evidence="1 13">Mitochondrion inner membrane</location>
        <topology evidence="1 13">Single-pass membrane protein</topology>
    </subcellularLocation>
</comment>
<keyword evidence="4 13" id="KW-0813">Transport</keyword>
<evidence type="ECO:0000256" key="5">
    <source>
        <dbReference type="ARBA" id="ARBA00022692"/>
    </source>
</evidence>
<keyword evidence="7 13" id="KW-0653">Protein transport</keyword>
<feature type="region of interest" description="Disordered" evidence="14">
    <location>
        <begin position="348"/>
        <end position="385"/>
    </location>
</feature>
<dbReference type="PROSITE" id="PS50969">
    <property type="entry name" value="FCP1"/>
    <property type="match status" value="1"/>
</dbReference>
<name>A0A3G2SA28_MALR7</name>
<keyword evidence="10 13" id="KW-0811">Translocation</keyword>
<evidence type="ECO:0000256" key="7">
    <source>
        <dbReference type="ARBA" id="ARBA00022927"/>
    </source>
</evidence>
<dbReference type="InterPro" id="IPR023214">
    <property type="entry name" value="HAD_sf"/>
</dbReference>
<feature type="region of interest" description="Disordered" evidence="14">
    <location>
        <begin position="414"/>
        <end position="459"/>
    </location>
</feature>
<protein>
    <recommendedName>
        <fullName evidence="3 13">Mitochondrial import inner membrane translocase subunit TIM50</fullName>
    </recommendedName>
</protein>
<evidence type="ECO:0000256" key="12">
    <source>
        <dbReference type="ARBA" id="ARBA00023136"/>
    </source>
</evidence>
<evidence type="ECO:0000313" key="17">
    <source>
        <dbReference type="Proteomes" id="UP000269793"/>
    </source>
</evidence>
<dbReference type="InterPro" id="IPR004274">
    <property type="entry name" value="FCP1_dom"/>
</dbReference>
<comment type="function">
    <text evidence="13">Essential component of the TIM23 complex, a complex that mediates the translocation of transit peptide-containing proteins across the mitochondrial inner membrane.</text>
</comment>
<evidence type="ECO:0000256" key="4">
    <source>
        <dbReference type="ARBA" id="ARBA00022448"/>
    </source>
</evidence>
<dbReference type="InterPro" id="IPR050365">
    <property type="entry name" value="TIM50"/>
</dbReference>
<dbReference type="SUPFAM" id="SSF56784">
    <property type="entry name" value="HAD-like"/>
    <property type="match status" value="1"/>
</dbReference>
<feature type="compositionally biased region" description="Polar residues" evidence="14">
    <location>
        <begin position="362"/>
        <end position="385"/>
    </location>
</feature>
<dbReference type="CDD" id="cd07521">
    <property type="entry name" value="HAD_FCP1-like"/>
    <property type="match status" value="1"/>
</dbReference>
<evidence type="ECO:0000256" key="6">
    <source>
        <dbReference type="ARBA" id="ARBA00022792"/>
    </source>
</evidence>
<feature type="region of interest" description="Disordered" evidence="14">
    <location>
        <begin position="67"/>
        <end position="94"/>
    </location>
</feature>
<evidence type="ECO:0000313" key="16">
    <source>
        <dbReference type="EMBL" id="AYO44710.1"/>
    </source>
</evidence>
<comment type="similarity">
    <text evidence="2 13">Belongs to the TIM50 family.</text>
</comment>
<dbReference type="PANTHER" id="PTHR12210">
    <property type="entry name" value="DULLARD PROTEIN PHOSPHATASE"/>
    <property type="match status" value="1"/>
</dbReference>
<dbReference type="VEuPathDB" id="FungiDB:DNF11_3760"/>